<feature type="region of interest" description="Disordered" evidence="1">
    <location>
        <begin position="1"/>
        <end position="25"/>
    </location>
</feature>
<feature type="region of interest" description="Disordered" evidence="1">
    <location>
        <begin position="348"/>
        <end position="379"/>
    </location>
</feature>
<dbReference type="Proteomes" id="UP001056035">
    <property type="component" value="Chromosome"/>
</dbReference>
<reference evidence="2 3" key="1">
    <citation type="submission" date="2022-06" db="EMBL/GenBank/DDBJ databases">
        <title>Paraconexibacter antarcticus.</title>
        <authorList>
            <person name="Kim C.S."/>
        </authorList>
    </citation>
    <scope>NUCLEOTIDE SEQUENCE [LARGE SCALE GENOMIC DNA]</scope>
    <source>
        <strain evidence="2 3">02-257</strain>
    </source>
</reference>
<evidence type="ECO:0000256" key="1">
    <source>
        <dbReference type="SAM" id="MobiDB-lite"/>
    </source>
</evidence>
<accession>A0ABY5DUA0</accession>
<feature type="compositionally biased region" description="Basic and acidic residues" evidence="1">
    <location>
        <begin position="14"/>
        <end position="25"/>
    </location>
</feature>
<feature type="region of interest" description="Disordered" evidence="1">
    <location>
        <begin position="869"/>
        <end position="900"/>
    </location>
</feature>
<name>A0ABY5DUA0_9ACTN</name>
<feature type="region of interest" description="Disordered" evidence="1">
    <location>
        <begin position="43"/>
        <end position="66"/>
    </location>
</feature>
<dbReference type="EMBL" id="CP098502">
    <property type="protein sequence ID" value="UTI65598.1"/>
    <property type="molecule type" value="Genomic_DNA"/>
</dbReference>
<keyword evidence="3" id="KW-1185">Reference proteome</keyword>
<feature type="region of interest" description="Disordered" evidence="1">
    <location>
        <begin position="406"/>
        <end position="425"/>
    </location>
</feature>
<protein>
    <submittedName>
        <fullName evidence="2">Uncharacterized protein</fullName>
    </submittedName>
</protein>
<feature type="compositionally biased region" description="Basic and acidic residues" evidence="1">
    <location>
        <begin position="406"/>
        <end position="416"/>
    </location>
</feature>
<feature type="compositionally biased region" description="Low complexity" evidence="1">
    <location>
        <begin position="870"/>
        <end position="879"/>
    </location>
</feature>
<sequence length="1504" mass="162029">MPVQNTNKGGTVRATHEGNRQRAQRVRVDRAKLVKVLTTPAPKKAEGWGGFIPGMPKPKPAPAPPKRPLALLDKLDTKTGKAHPVSDQGQVKKTAQRAAVTLLKTGGGPHSLKDKENAAETLKNVGLIPGATVLKDHQRRAAQREQADQDMQAAAAERKSARKGSLLGVIDAIPVVGGTINAAAGLGGKGLHLTTGELGNILAETGSGYGLIPGAGKVIKNAITDAGDIPTQLLPSLYETGKAGVKALEGDSSDLKAQGRALRDQTFLGKLLAHGDVKGALKQAENHPLNSALELSGARAITGRGALTAARLATKVGPLAEGKIADFANAERVPLKLSGDRVVHRDIPGRPGAYSESADVRAGQMAYDRHRSKKSAKHAANAERLTAEAEAATGARHIELRAQAQEEAHLAARHDPNQASPSRVKRELKRRAGIESSMHQAAQRTERSADMHFIEQTKPDRRPVADRVGEASQPKYPHVFIDIGQEGGSPQSLVADLTRIRDRLIAEREAHGHTYTQTQAENVAEHIDELDRALADKNFIHEQSQPNSSYYRAIQAYAERQGEKEPRLVENANLTEHQIAAKYIPAMVGHDLGDHVPRGARLPTEKKKAYEVARLTARADAKARKTTSNVLLSELGKRKDAAVVHARAEGAAAVRAQRTESDAARAAAAEADRHAARVEKLQKGFGSLSQRLGDRKDRVASLEQELKAAQNGTSGPLLDRIAGAKASVAKTEATLERTGQKIDELQATGPRIPMQSAVESARSKALLRADISRGIKRNVVQLSDTVKRLASEDRDATRGEARAVRDLKPRKGEAYNTFRFMAKQPDGTLSRTEPVTIADMEDFFASRPSRLDENLPGPLKPIFISHRTSKGGTFSSSGFPQPPRSRTKRTGQAAKQGTAEGAWRNVQASLVSQGVRANAAEAFQRVLGRYKIDRLLDDAGDAERAREHAERTLGVPMKVLNLKPLLEISKITDKIAERIGDHEVKAALGEDGGNFLEGLVRTAVASAHNLEGPGQYAVMPADLVDHFAELASSMSALKINGATIPAVQFMQKFTQNFRMTVLPFSTRWFFGNHAEPLLFRMPLHGIGPSDMRLGAAIARAEEHAGHTDLVNALGGMHFGSAALQQIHDLNPGAISKTLRLRGMRHVRAGFLRSRAKILEANSAGEHRYQQAVLGAYTKKWAKTAEGKAALKAVREARPELRKTFALLAKSQQHNADLVEAFIEKGIADPDRVAHMLGYQWQVLGRYTGHTANERWVINNFAPFLDWYRNSLFMLGWTLPVRHPVKMGMFAAMEEALQDKIRAEGQYHGSPLSTPNRGYLLGGIPEKNGSILPLQKYLPVGAFSDPLQSASSLITPQFKAVEDTFAGKAFTGNDLKLSGGNTPTQLDQILIALYNLGKSQVPLAAQLQTIREGGGSGFDDSTLFAPKTRPGTSGGVVKGLNKTFNPLKPYTPGNRSGTGGGSGDAFDKYLTKTSGAADAYGKYVKNGGGSGAADAFDKYLKKQGG</sequence>
<evidence type="ECO:0000313" key="2">
    <source>
        <dbReference type="EMBL" id="UTI65598.1"/>
    </source>
</evidence>
<dbReference type="RefSeq" id="WP_254572277.1">
    <property type="nucleotide sequence ID" value="NZ_CP098502.1"/>
</dbReference>
<evidence type="ECO:0000313" key="3">
    <source>
        <dbReference type="Proteomes" id="UP001056035"/>
    </source>
</evidence>
<gene>
    <name evidence="2" type="ORF">NBH00_05155</name>
</gene>
<proteinExistence type="predicted"/>
<organism evidence="2 3">
    <name type="scientific">Paraconexibacter antarcticus</name>
    <dbReference type="NCBI Taxonomy" id="2949664"/>
    <lineage>
        <taxon>Bacteria</taxon>
        <taxon>Bacillati</taxon>
        <taxon>Actinomycetota</taxon>
        <taxon>Thermoleophilia</taxon>
        <taxon>Solirubrobacterales</taxon>
        <taxon>Paraconexibacteraceae</taxon>
        <taxon>Paraconexibacter</taxon>
    </lineage>
</organism>
<feature type="compositionally biased region" description="Pro residues" evidence="1">
    <location>
        <begin position="55"/>
        <end position="66"/>
    </location>
</feature>